<comment type="caution">
    <text evidence="5">The sequence shown here is derived from an EMBL/GenBank/DDBJ whole genome shotgun (WGS) entry which is preliminary data.</text>
</comment>
<dbReference type="Proteomes" id="UP000215738">
    <property type="component" value="Unassembled WGS sequence"/>
</dbReference>
<proteinExistence type="predicted"/>
<dbReference type="PROSITE" id="PS00894">
    <property type="entry name" value="HTH_DEOR_1"/>
    <property type="match status" value="1"/>
</dbReference>
<reference evidence="5 6" key="1">
    <citation type="submission" date="2017-07" db="EMBL/GenBank/DDBJ databases">
        <title>Virulence factors identified in Actinobacillus seminis.</title>
        <authorList>
            <person name="Negrete-Abascal E."/>
            <person name="Vaca-Pacheco S."/>
            <person name="Montes-Garcia F."/>
            <person name="Leyto-Gil A.M."/>
            <person name="Fragoso-Garcia E."/>
            <person name="Carvente-Garcia R."/>
            <person name="Perez-Agueros S."/>
            <person name="Castelan-Sanchez H.G."/>
            <person name="Garcia-Molina A."/>
            <person name="Villamar T.E."/>
            <person name="Vazquez-Cruz C."/>
        </authorList>
    </citation>
    <scope>NUCLEOTIDE SEQUENCE [LARGE SCALE GENOMIC DNA]</scope>
    <source>
        <strain evidence="5 6">ATCC 15768</strain>
    </source>
</reference>
<evidence type="ECO:0000313" key="5">
    <source>
        <dbReference type="EMBL" id="OZN24575.1"/>
    </source>
</evidence>
<dbReference type="EMBL" id="NLFK01000007">
    <property type="protein sequence ID" value="OZN24575.1"/>
    <property type="molecule type" value="Genomic_DNA"/>
</dbReference>
<sequence>MSDIKERARLQKLEYLLKQLDKIHVRDAAEILNVSEMTIRRDISNSRDTFVLLGGYIIKISQKSNNYFLLEQQDKNFFFFLRN</sequence>
<evidence type="ECO:0000256" key="2">
    <source>
        <dbReference type="ARBA" id="ARBA00023125"/>
    </source>
</evidence>
<dbReference type="Gene3D" id="1.10.10.10">
    <property type="entry name" value="Winged helix-like DNA-binding domain superfamily/Winged helix DNA-binding domain"/>
    <property type="match status" value="1"/>
</dbReference>
<evidence type="ECO:0000313" key="6">
    <source>
        <dbReference type="Proteomes" id="UP000215738"/>
    </source>
</evidence>
<name>A0ABX4FL71_9PAST</name>
<protein>
    <recommendedName>
        <fullName evidence="4">HTH deoR-type domain-containing protein</fullName>
    </recommendedName>
</protein>
<feature type="domain" description="HTH deoR-type" evidence="4">
    <location>
        <begin position="6"/>
        <end position="58"/>
    </location>
</feature>
<dbReference type="Pfam" id="PF08220">
    <property type="entry name" value="HTH_DeoR"/>
    <property type="match status" value="1"/>
</dbReference>
<keyword evidence="1" id="KW-0805">Transcription regulation</keyword>
<keyword evidence="2" id="KW-0238">DNA-binding</keyword>
<keyword evidence="3" id="KW-0804">Transcription</keyword>
<organism evidence="5 6">
    <name type="scientific">Actinobacillus seminis</name>
    <dbReference type="NCBI Taxonomy" id="722"/>
    <lineage>
        <taxon>Bacteria</taxon>
        <taxon>Pseudomonadati</taxon>
        <taxon>Pseudomonadota</taxon>
        <taxon>Gammaproteobacteria</taxon>
        <taxon>Pasteurellales</taxon>
        <taxon>Pasteurellaceae</taxon>
        <taxon>Actinobacillus</taxon>
    </lineage>
</organism>
<evidence type="ECO:0000259" key="4">
    <source>
        <dbReference type="PROSITE" id="PS51000"/>
    </source>
</evidence>
<dbReference type="InterPro" id="IPR018356">
    <property type="entry name" value="Tscrpt_reg_HTH_DeoR_CS"/>
</dbReference>
<evidence type="ECO:0000256" key="1">
    <source>
        <dbReference type="ARBA" id="ARBA00023015"/>
    </source>
</evidence>
<gene>
    <name evidence="5" type="ORF">CFY87_07595</name>
</gene>
<evidence type="ECO:0000256" key="3">
    <source>
        <dbReference type="ARBA" id="ARBA00023163"/>
    </source>
</evidence>
<dbReference type="PROSITE" id="PS51000">
    <property type="entry name" value="HTH_DEOR_2"/>
    <property type="match status" value="1"/>
</dbReference>
<dbReference type="RefSeq" id="WP_094946615.1">
    <property type="nucleotide sequence ID" value="NZ_NLFK01000007.1"/>
</dbReference>
<keyword evidence="6" id="KW-1185">Reference proteome</keyword>
<dbReference type="SMART" id="SM00420">
    <property type="entry name" value="HTH_DEOR"/>
    <property type="match status" value="1"/>
</dbReference>
<dbReference type="InterPro" id="IPR001034">
    <property type="entry name" value="DeoR_HTH"/>
</dbReference>
<dbReference type="InterPro" id="IPR036388">
    <property type="entry name" value="WH-like_DNA-bd_sf"/>
</dbReference>
<accession>A0ABX4FL71</accession>